<feature type="transmembrane region" description="Helical" evidence="2">
    <location>
        <begin position="411"/>
        <end position="436"/>
    </location>
</feature>
<dbReference type="InterPro" id="IPR036927">
    <property type="entry name" value="Cyt_c_oxase-like_su1_sf"/>
</dbReference>
<organism evidence="4 5">
    <name type="scientific">Bosea vestrisii</name>
    <dbReference type="NCBI Taxonomy" id="151416"/>
    <lineage>
        <taxon>Bacteria</taxon>
        <taxon>Pseudomonadati</taxon>
        <taxon>Pseudomonadota</taxon>
        <taxon>Alphaproteobacteria</taxon>
        <taxon>Hyphomicrobiales</taxon>
        <taxon>Boseaceae</taxon>
        <taxon>Bosea</taxon>
    </lineage>
</organism>
<keyword evidence="5" id="KW-1185">Reference proteome</keyword>
<keyword evidence="1" id="KW-0813">Transport</keyword>
<keyword evidence="2" id="KW-0472">Membrane</keyword>
<reference evidence="5" key="1">
    <citation type="journal article" date="2019" name="Int. J. Syst. Evol. Microbiol.">
        <title>The Global Catalogue of Microorganisms (GCM) 10K type strain sequencing project: providing services to taxonomists for standard genome sequencing and annotation.</title>
        <authorList>
            <consortium name="The Broad Institute Genomics Platform"/>
            <consortium name="The Broad Institute Genome Sequencing Center for Infectious Disease"/>
            <person name="Wu L."/>
            <person name="Ma J."/>
        </authorList>
    </citation>
    <scope>NUCLEOTIDE SEQUENCE [LARGE SCALE GENOMIC DNA]</scope>
    <source>
        <strain evidence="5">CGMCC 1.16326</strain>
    </source>
</reference>
<gene>
    <name evidence="4" type="ORF">ACFPPC_14745</name>
</gene>
<dbReference type="RefSeq" id="WP_152016453.1">
    <property type="nucleotide sequence ID" value="NZ_JBHSLV010000024.1"/>
</dbReference>
<evidence type="ECO:0000256" key="2">
    <source>
        <dbReference type="SAM" id="Phobius"/>
    </source>
</evidence>
<sequence>MPGYNTTRYKTQNVAMLYFYGALALFIAQITFGVLAGLIYVLPNTLSVILPFNIVRMIHTNALVVWLLLGFMGATYYLLPEEAQTELYSPRIAVIQFWLFFVAAAVAVVGYLFRIHEGREFLEQPFIIKVGIVVVALIFLFNITMTSLKGRKTTVTNILLFGLWGLAVFFLFAFYNPANLALDKMYWWYVIHLWVEGVWELIMASVLAFLMIKLNGVDREVVEKWLYVIVGLALFSGILGTGHHFYWIGAPGYWQWIGSLFSTLEVAPFFTMILFTVHMTWKAGRNHPNRAALLWSVGCSVMAFIGAGIWGFLNTLSFVNYYTHGTQLTAAHGHLAFFGAYVMLNLAVMAYAIPELKNRAPYNQWLSILSFWLMVPAMMVMTFALTFAGVVQTHLQRVLGQSFMEVQDQLALFYWIRLGSGVVVVISALMFVWAVLIPGRERTAEPLALAHPAE</sequence>
<evidence type="ECO:0000313" key="5">
    <source>
        <dbReference type="Proteomes" id="UP001596104"/>
    </source>
</evidence>
<evidence type="ECO:0000313" key="4">
    <source>
        <dbReference type="EMBL" id="MFC5393902.1"/>
    </source>
</evidence>
<dbReference type="Proteomes" id="UP001596104">
    <property type="component" value="Unassembled WGS sequence"/>
</dbReference>
<name>A0ABW0HBY9_9HYPH</name>
<dbReference type="InterPro" id="IPR000883">
    <property type="entry name" value="Cyt_C_Oxase_1"/>
</dbReference>
<feature type="transmembrane region" description="Helical" evidence="2">
    <location>
        <begin position="224"/>
        <end position="247"/>
    </location>
</feature>
<protein>
    <submittedName>
        <fullName evidence="4">Cbb3-type cytochrome c oxidase subunit I</fullName>
    </submittedName>
</protein>
<feature type="transmembrane region" description="Helical" evidence="2">
    <location>
        <begin position="333"/>
        <end position="353"/>
    </location>
</feature>
<feature type="transmembrane region" description="Helical" evidence="2">
    <location>
        <begin position="17"/>
        <end position="42"/>
    </location>
</feature>
<feature type="domain" description="Cytochrome oxidase subunit I profile" evidence="3">
    <location>
        <begin position="1"/>
        <end position="454"/>
    </location>
</feature>
<dbReference type="Gene3D" id="1.20.210.10">
    <property type="entry name" value="Cytochrome c oxidase-like, subunit I domain"/>
    <property type="match status" value="1"/>
</dbReference>
<dbReference type="EMBL" id="JBHSLV010000024">
    <property type="protein sequence ID" value="MFC5393902.1"/>
    <property type="molecule type" value="Genomic_DNA"/>
</dbReference>
<feature type="transmembrane region" description="Helical" evidence="2">
    <location>
        <begin position="62"/>
        <end position="79"/>
    </location>
</feature>
<dbReference type="PROSITE" id="PS50855">
    <property type="entry name" value="COX1"/>
    <property type="match status" value="1"/>
</dbReference>
<keyword evidence="1" id="KW-0249">Electron transport</keyword>
<keyword evidence="1" id="KW-0679">Respiratory chain</keyword>
<feature type="transmembrane region" description="Helical" evidence="2">
    <location>
        <begin position="125"/>
        <end position="143"/>
    </location>
</feature>
<dbReference type="PANTHER" id="PTHR10422">
    <property type="entry name" value="CYTOCHROME C OXIDASE SUBUNIT 1"/>
    <property type="match status" value="1"/>
</dbReference>
<dbReference type="SUPFAM" id="SSF81442">
    <property type="entry name" value="Cytochrome c oxidase subunit I-like"/>
    <property type="match status" value="1"/>
</dbReference>
<keyword evidence="2" id="KW-0812">Transmembrane</keyword>
<feature type="transmembrane region" description="Helical" evidence="2">
    <location>
        <begin position="365"/>
        <end position="391"/>
    </location>
</feature>
<feature type="transmembrane region" description="Helical" evidence="2">
    <location>
        <begin position="293"/>
        <end position="313"/>
    </location>
</feature>
<feature type="transmembrane region" description="Helical" evidence="2">
    <location>
        <begin position="187"/>
        <end position="212"/>
    </location>
</feature>
<dbReference type="PANTHER" id="PTHR10422:SF43">
    <property type="entry name" value="NITRIC OXIDE REDUCTASE SUBUNIT B"/>
    <property type="match status" value="1"/>
</dbReference>
<feature type="transmembrane region" description="Helical" evidence="2">
    <location>
        <begin position="91"/>
        <end position="113"/>
    </location>
</feature>
<dbReference type="Pfam" id="PF00115">
    <property type="entry name" value="COX1"/>
    <property type="match status" value="1"/>
</dbReference>
<dbReference type="InterPro" id="IPR023616">
    <property type="entry name" value="Cyt_c_oxase-like_su1_dom"/>
</dbReference>
<evidence type="ECO:0000256" key="1">
    <source>
        <dbReference type="ARBA" id="ARBA00022660"/>
    </source>
</evidence>
<evidence type="ECO:0000259" key="3">
    <source>
        <dbReference type="PROSITE" id="PS50855"/>
    </source>
</evidence>
<comment type="caution">
    <text evidence="4">The sequence shown here is derived from an EMBL/GenBank/DDBJ whole genome shotgun (WGS) entry which is preliminary data.</text>
</comment>
<accession>A0ABW0HBY9</accession>
<proteinExistence type="predicted"/>
<keyword evidence="2" id="KW-1133">Transmembrane helix</keyword>
<feature type="transmembrane region" description="Helical" evidence="2">
    <location>
        <begin position="155"/>
        <end position="175"/>
    </location>
</feature>
<feature type="transmembrane region" description="Helical" evidence="2">
    <location>
        <begin position="253"/>
        <end position="281"/>
    </location>
</feature>